<name>A0A7U4E8J9_RUNSL</name>
<protein>
    <submittedName>
        <fullName evidence="2">GPW/gp25 family protein</fullName>
    </submittedName>
</protein>
<proteinExistence type="predicted"/>
<sequence length="207" mass="24375">MSEPFYPIPPSFGALMKPQGAERNFVEELKTLHTYEEAIKRFGGEKKLQEFPLIDKLLKSFSLSSFSELKQKLPFQELIDYLAEETIVQKITVEESIIQNINLYLSSKPKEFYFDREYGCIVHNYDFRQLNDTPSKDQLKRTISDYLQKFEKRITVNTVSIEINDVQESVEGSHPRICRYITITIAGILVQTQERLREMKFRLVRYT</sequence>
<evidence type="ECO:0000313" key="2">
    <source>
        <dbReference type="EMBL" id="AEI51519.1"/>
    </source>
</evidence>
<dbReference type="Gene3D" id="3.10.450.40">
    <property type="match status" value="1"/>
</dbReference>
<reference evidence="3" key="1">
    <citation type="submission" date="2011-06" db="EMBL/GenBank/DDBJ databases">
        <title>The complete genome of chromosome of Runella slithyformis DSM 19594.</title>
        <authorList>
            <consortium name="US DOE Joint Genome Institute (JGI-PGF)"/>
            <person name="Lucas S."/>
            <person name="Han J."/>
            <person name="Lapidus A."/>
            <person name="Bruce D."/>
            <person name="Goodwin L."/>
            <person name="Pitluck S."/>
            <person name="Peters L."/>
            <person name="Kyrpides N."/>
            <person name="Mavromatis K."/>
            <person name="Ivanova N."/>
            <person name="Ovchinnikova G."/>
            <person name="Zhang X."/>
            <person name="Misra M."/>
            <person name="Detter J.C."/>
            <person name="Tapia R."/>
            <person name="Han C."/>
            <person name="Land M."/>
            <person name="Hauser L."/>
            <person name="Markowitz V."/>
            <person name="Cheng J.-F."/>
            <person name="Hugenholtz P."/>
            <person name="Woyke T."/>
            <person name="Wu D."/>
            <person name="Tindall B."/>
            <person name="Faehrich R."/>
            <person name="Brambilla E."/>
            <person name="Klenk H.-P."/>
            <person name="Eisen J.A."/>
        </authorList>
    </citation>
    <scope>NUCLEOTIDE SEQUENCE [LARGE SCALE GENOMIC DNA]</scope>
    <source>
        <strain evidence="3">ATCC 29530 / DSM 19594 / LMG 11500 / NCIMB 11436 / LSU 4</strain>
    </source>
</reference>
<evidence type="ECO:0000313" key="3">
    <source>
        <dbReference type="Proteomes" id="UP000000493"/>
    </source>
</evidence>
<dbReference type="EMBL" id="CP002859">
    <property type="protein sequence ID" value="AEI51519.1"/>
    <property type="molecule type" value="Genomic_DNA"/>
</dbReference>
<organism evidence="2 3">
    <name type="scientific">Runella slithyformis (strain ATCC 29530 / DSM 19594 / LMG 11500 / NCIMB 11436 / LSU 4)</name>
    <dbReference type="NCBI Taxonomy" id="761193"/>
    <lineage>
        <taxon>Bacteria</taxon>
        <taxon>Pseudomonadati</taxon>
        <taxon>Bacteroidota</taxon>
        <taxon>Cytophagia</taxon>
        <taxon>Cytophagales</taxon>
        <taxon>Spirosomataceae</taxon>
        <taxon>Runella</taxon>
    </lineage>
</organism>
<feature type="domain" description="IraD/Gp25-like" evidence="1">
    <location>
        <begin position="94"/>
        <end position="190"/>
    </location>
</feature>
<gene>
    <name evidence="2" type="ordered locus">Runsl_5219</name>
</gene>
<accession>A0A7U4E8J9</accession>
<keyword evidence="3" id="KW-1185">Reference proteome</keyword>
<dbReference type="InterPro" id="IPR007048">
    <property type="entry name" value="IraD/Gp25-like"/>
</dbReference>
<dbReference type="KEGG" id="rsi:Runsl_5219"/>
<dbReference type="AlphaFoldDB" id="A0A7U4E8J9"/>
<evidence type="ECO:0000259" key="1">
    <source>
        <dbReference type="Pfam" id="PF04965"/>
    </source>
</evidence>
<dbReference type="SUPFAM" id="SSF160719">
    <property type="entry name" value="gpW/gp25-like"/>
    <property type="match status" value="1"/>
</dbReference>
<dbReference type="Pfam" id="PF04965">
    <property type="entry name" value="GPW_gp25"/>
    <property type="match status" value="1"/>
</dbReference>
<reference evidence="2 3" key="2">
    <citation type="journal article" date="2012" name="Stand. Genomic Sci.">
        <title>Complete genome sequence of the aquatic bacterium Runella slithyformis type strain (LSU 4(T)).</title>
        <authorList>
            <person name="Copeland A."/>
            <person name="Zhang X."/>
            <person name="Misra M."/>
            <person name="Lapidus A."/>
            <person name="Nolan M."/>
            <person name="Lucas S."/>
            <person name="Deshpande S."/>
            <person name="Cheng J.F."/>
            <person name="Tapia R."/>
            <person name="Goodwin L.A."/>
            <person name="Pitluck S."/>
            <person name="Liolios K."/>
            <person name="Pagani I."/>
            <person name="Ivanova N."/>
            <person name="Mikhailova N."/>
            <person name="Pati A."/>
            <person name="Chen A."/>
            <person name="Palaniappan K."/>
            <person name="Land M."/>
            <person name="Hauser L."/>
            <person name="Pan C."/>
            <person name="Jeffries C.D."/>
            <person name="Detter J.C."/>
            <person name="Brambilla E.M."/>
            <person name="Rohde M."/>
            <person name="Djao O.D."/>
            <person name="Goker M."/>
            <person name="Sikorski J."/>
            <person name="Tindall B.J."/>
            <person name="Woyke T."/>
            <person name="Bristow J."/>
            <person name="Eisen J.A."/>
            <person name="Markowitz V."/>
            <person name="Hugenholtz P."/>
            <person name="Kyrpides N.C."/>
            <person name="Klenk H.P."/>
            <person name="Mavromatis K."/>
        </authorList>
    </citation>
    <scope>NUCLEOTIDE SEQUENCE [LARGE SCALE GENOMIC DNA]</scope>
    <source>
        <strain evidence="3">ATCC 29530 / DSM 19594 / LMG 11500 / NCIMB 11436 / LSU 4</strain>
    </source>
</reference>
<dbReference type="Proteomes" id="UP000000493">
    <property type="component" value="Chromosome"/>
</dbReference>
<dbReference type="RefSeq" id="WP_013930792.1">
    <property type="nucleotide sequence ID" value="NC_015703.1"/>
</dbReference>